<evidence type="ECO:0000313" key="7">
    <source>
        <dbReference type="Proteomes" id="UP000201838"/>
    </source>
</evidence>
<feature type="domain" description="Nudix hydrolase" evidence="5">
    <location>
        <begin position="73"/>
        <end position="205"/>
    </location>
</feature>
<dbReference type="Proteomes" id="UP000201838">
    <property type="component" value="Unassembled WGS sequence"/>
</dbReference>
<dbReference type="InterPro" id="IPR047198">
    <property type="entry name" value="DDP-like_NUDIX"/>
</dbReference>
<evidence type="ECO:0000256" key="2">
    <source>
        <dbReference type="ARBA" id="ARBA00022723"/>
    </source>
</evidence>
<evidence type="ECO:0000256" key="3">
    <source>
        <dbReference type="ARBA" id="ARBA00022801"/>
    </source>
</evidence>
<dbReference type="Gene3D" id="3.90.79.10">
    <property type="entry name" value="Nucleoside Triphosphate Pyrophosphohydrolase"/>
    <property type="match status" value="1"/>
</dbReference>
<accession>A0A238IY82</accession>
<dbReference type="Pfam" id="PF00293">
    <property type="entry name" value="NUDIX"/>
    <property type="match status" value="1"/>
</dbReference>
<gene>
    <name evidence="6" type="ORF">BOA8489_01545</name>
</gene>
<dbReference type="InterPro" id="IPR015797">
    <property type="entry name" value="NUDIX_hydrolase-like_dom_sf"/>
</dbReference>
<evidence type="ECO:0000259" key="5">
    <source>
        <dbReference type="PROSITE" id="PS51462"/>
    </source>
</evidence>
<dbReference type="GO" id="GO:0046872">
    <property type="term" value="F:metal ion binding"/>
    <property type="evidence" value="ECO:0007669"/>
    <property type="project" value="UniProtKB-KW"/>
</dbReference>
<dbReference type="SUPFAM" id="SSF55811">
    <property type="entry name" value="Nudix"/>
    <property type="match status" value="1"/>
</dbReference>
<dbReference type="RefSeq" id="WP_306345754.1">
    <property type="nucleotide sequence ID" value="NZ_FXXQ01000004.1"/>
</dbReference>
<keyword evidence="7" id="KW-1185">Reference proteome</keyword>
<sequence length="209" mass="23531">MKSALAMMMAIQTTQDASIIVGQREFLAFFRWDVSVLKNVVPDKPRQVERAMKMSMAKIKQQALNLENYDKRDVRTQFGALCWRSHNGKVQILLVTSKRSGRWIVPKGWPLDGATPAQTAVTEAWEEAGVTGKARTVCLGIYSYVKALPDSEKLPCVVAIFPLKVNSVAGEWPEKNRRKRKWVSPKKAAAMVQERELAGILLNFDPRDS</sequence>
<dbReference type="GO" id="GO:0016462">
    <property type="term" value="F:pyrophosphatase activity"/>
    <property type="evidence" value="ECO:0007669"/>
    <property type="project" value="InterPro"/>
</dbReference>
<dbReference type="PANTHER" id="PTHR12629">
    <property type="entry name" value="DIPHOSPHOINOSITOL POLYPHOSPHATE PHOSPHOHYDROLASE"/>
    <property type="match status" value="1"/>
</dbReference>
<name>A0A238IY82_9RHOB</name>
<reference evidence="6 7" key="1">
    <citation type="submission" date="2017-05" db="EMBL/GenBank/DDBJ databases">
        <authorList>
            <person name="Song R."/>
            <person name="Chenine A.L."/>
            <person name="Ruprecht R.M."/>
        </authorList>
    </citation>
    <scope>NUCLEOTIDE SEQUENCE [LARGE SCALE GENOMIC DNA]</scope>
    <source>
        <strain evidence="6 7">CECT 8489</strain>
    </source>
</reference>
<protein>
    <submittedName>
        <fullName evidence="6">NUDIX domain protein</fullName>
    </submittedName>
</protein>
<dbReference type="CDD" id="cd04666">
    <property type="entry name" value="NUDIX_DIPP2_like_Nudt4"/>
    <property type="match status" value="1"/>
</dbReference>
<keyword evidence="3" id="KW-0378">Hydrolase</keyword>
<dbReference type="AlphaFoldDB" id="A0A238IY82"/>
<proteinExistence type="predicted"/>
<dbReference type="GO" id="GO:0005737">
    <property type="term" value="C:cytoplasm"/>
    <property type="evidence" value="ECO:0007669"/>
    <property type="project" value="TreeGrafter"/>
</dbReference>
<dbReference type="InterPro" id="IPR000086">
    <property type="entry name" value="NUDIX_hydrolase_dom"/>
</dbReference>
<keyword evidence="2" id="KW-0479">Metal-binding</keyword>
<dbReference type="PANTHER" id="PTHR12629:SF0">
    <property type="entry name" value="DIPHOSPHOINOSITOL-POLYPHOSPHATE DIPHOSPHATASE"/>
    <property type="match status" value="1"/>
</dbReference>
<comment type="cofactor">
    <cofactor evidence="1">
        <name>Mg(2+)</name>
        <dbReference type="ChEBI" id="CHEBI:18420"/>
    </cofactor>
</comment>
<dbReference type="EMBL" id="FXXQ01000004">
    <property type="protein sequence ID" value="SMX23438.1"/>
    <property type="molecule type" value="Genomic_DNA"/>
</dbReference>
<keyword evidence="4" id="KW-0460">Magnesium</keyword>
<organism evidence="6 7">
    <name type="scientific">Boseongicola aestuarii</name>
    <dbReference type="NCBI Taxonomy" id="1470561"/>
    <lineage>
        <taxon>Bacteria</taxon>
        <taxon>Pseudomonadati</taxon>
        <taxon>Pseudomonadota</taxon>
        <taxon>Alphaproteobacteria</taxon>
        <taxon>Rhodobacterales</taxon>
        <taxon>Paracoccaceae</taxon>
        <taxon>Boseongicola</taxon>
    </lineage>
</organism>
<dbReference type="PROSITE" id="PS51462">
    <property type="entry name" value="NUDIX"/>
    <property type="match status" value="1"/>
</dbReference>
<evidence type="ECO:0000313" key="6">
    <source>
        <dbReference type="EMBL" id="SMX23438.1"/>
    </source>
</evidence>
<evidence type="ECO:0000256" key="4">
    <source>
        <dbReference type="ARBA" id="ARBA00022842"/>
    </source>
</evidence>
<evidence type="ECO:0000256" key="1">
    <source>
        <dbReference type="ARBA" id="ARBA00001946"/>
    </source>
</evidence>